<dbReference type="AlphaFoldDB" id="A0ABD0M5P8"/>
<evidence type="ECO:0000313" key="15">
    <source>
        <dbReference type="EMBL" id="KAK7506701.1"/>
    </source>
</evidence>
<dbReference type="PROSITE" id="PS51190">
    <property type="entry name" value="FATC"/>
    <property type="match status" value="1"/>
</dbReference>
<dbReference type="Pfam" id="PF00454">
    <property type="entry name" value="PI3_PI4_kinase"/>
    <property type="match status" value="1"/>
</dbReference>
<protein>
    <recommendedName>
        <fullName evidence="3">DNA-dependent protein kinase catalytic subunit</fullName>
        <ecNumber evidence="2">2.7.11.1</ecNumber>
    </recommendedName>
</protein>
<dbReference type="InterPro" id="IPR000403">
    <property type="entry name" value="PI3/4_kinase_cat_dom"/>
</dbReference>
<dbReference type="EC" id="2.7.11.1" evidence="2"/>
<dbReference type="Proteomes" id="UP001519460">
    <property type="component" value="Unassembled WGS sequence"/>
</dbReference>
<dbReference type="InterPro" id="IPR036940">
    <property type="entry name" value="PI3/4_kinase_cat_sf"/>
</dbReference>
<evidence type="ECO:0000256" key="7">
    <source>
        <dbReference type="ARBA" id="ARBA00022741"/>
    </source>
</evidence>
<evidence type="ECO:0000256" key="1">
    <source>
        <dbReference type="ARBA" id="ARBA00004604"/>
    </source>
</evidence>
<evidence type="ECO:0000256" key="3">
    <source>
        <dbReference type="ARBA" id="ARBA00018077"/>
    </source>
</evidence>
<keyword evidence="12" id="KW-0539">Nucleus</keyword>
<evidence type="ECO:0000259" key="13">
    <source>
        <dbReference type="PROSITE" id="PS50290"/>
    </source>
</evidence>
<dbReference type="GO" id="GO:0006302">
    <property type="term" value="P:double-strand break repair"/>
    <property type="evidence" value="ECO:0007669"/>
    <property type="project" value="UniProtKB-ARBA"/>
</dbReference>
<keyword evidence="10" id="KW-0067">ATP-binding</keyword>
<dbReference type="EMBL" id="JACVVK020000006">
    <property type="protein sequence ID" value="KAK7506701.1"/>
    <property type="molecule type" value="Genomic_DNA"/>
</dbReference>
<dbReference type="PROSITE" id="PS50290">
    <property type="entry name" value="PI3_4_KINASE_3"/>
    <property type="match status" value="1"/>
</dbReference>
<dbReference type="Gene3D" id="1.10.1070.11">
    <property type="entry name" value="Phosphatidylinositol 3-/4-kinase, catalytic domain"/>
    <property type="match status" value="1"/>
</dbReference>
<keyword evidence="11" id="KW-0234">DNA repair</keyword>
<keyword evidence="5" id="KW-0597">Phosphoprotein</keyword>
<dbReference type="SUPFAM" id="SSF56112">
    <property type="entry name" value="Protein kinase-like (PK-like)"/>
    <property type="match status" value="1"/>
</dbReference>
<feature type="domain" description="FATC" evidence="14">
    <location>
        <begin position="621"/>
        <end position="653"/>
    </location>
</feature>
<comment type="caution">
    <text evidence="15">The sequence shown here is derived from an EMBL/GenBank/DDBJ whole genome shotgun (WGS) entry which is preliminary data.</text>
</comment>
<dbReference type="PANTHER" id="PTHR11139:SF68">
    <property type="entry name" value="DNA-DEPENDENT PROTEIN KINASE CATALYTIC SUBUNIT"/>
    <property type="match status" value="1"/>
</dbReference>
<dbReference type="FunFam" id="3.30.1010.10:FF:000013">
    <property type="entry name" value="Protein kinase, DNA-activated, catalytic subunit"/>
    <property type="match status" value="1"/>
</dbReference>
<evidence type="ECO:0000256" key="2">
    <source>
        <dbReference type="ARBA" id="ARBA00012513"/>
    </source>
</evidence>
<accession>A0ABD0M5P8</accession>
<comment type="subcellular location">
    <subcellularLocation>
        <location evidence="1">Nucleus</location>
        <location evidence="1">Nucleolus</location>
    </subcellularLocation>
</comment>
<dbReference type="Pfam" id="PF02260">
    <property type="entry name" value="FATC"/>
    <property type="match status" value="1"/>
</dbReference>
<proteinExistence type="predicted"/>
<keyword evidence="6" id="KW-0808">Transferase</keyword>
<keyword evidence="7" id="KW-0547">Nucleotide-binding</keyword>
<dbReference type="GO" id="GO:0005524">
    <property type="term" value="F:ATP binding"/>
    <property type="evidence" value="ECO:0007669"/>
    <property type="project" value="UniProtKB-KW"/>
</dbReference>
<evidence type="ECO:0000256" key="9">
    <source>
        <dbReference type="ARBA" id="ARBA00022777"/>
    </source>
</evidence>
<feature type="domain" description="PI3K/PI4K catalytic" evidence="13">
    <location>
        <begin position="247"/>
        <end position="578"/>
    </location>
</feature>
<evidence type="ECO:0000256" key="4">
    <source>
        <dbReference type="ARBA" id="ARBA00022527"/>
    </source>
</evidence>
<evidence type="ECO:0000259" key="14">
    <source>
        <dbReference type="PROSITE" id="PS51190"/>
    </source>
</evidence>
<sequence>MMALMDKPQAPAVRPILLRLAQDYPQAVVYPLRISQEGFKFGSTAADKQNKEGVDRLAALLSEERVPLVTRFMSALDQFGQPFQLFKDWADDMKKLLASKRHTPAMLKEKYREIYSMLFVVPPTVDDSSSTQRSQASSLSAPVGMGDFRRKFAEAFRKDVDSLFGKDGQKLVTMSFKEFSGVLRKFQEQFENHKDKRLMVPPTKLSEYCSWMANFNPSQESRELEIPGQYDGLKKPMPEYHVKIAGFDERVLVMSSIRKPKRITIRGNDEKEYHYLVKGGEDLRQDQRIEQLFILMNRVLEKDPACRARNLQLKTYQVIPMNPRVGLIEWMNNTCPLKEFLFDAMTDSEKKYYSGEQGPPRQHQKWTAKFWDQGKRTAGGMYSMVYQKYSKTETVKEHRAKEGKVPWNLSRRALQQMSTSPEAFHVLRCAMLTSHAVVSVCQYLLGIGDRHLSNFMINLKTGQMVGIDFGHAFGTATQFLPVPELMAIRLTRQIVNVGLPLKVKGLLENTMVHVMRALRQNNDLLLATMDVFVKEVSVDWKQFADRQKQDKMEPEDADEDAAWYPKQKIQSAARKLKGDNPCYITRDEVRLGHSKNPGLKAFESVTMGDKHDNIRAQLAATGLTPEDQIAALIDQATDPNILGRTWAGWEPWV</sequence>
<keyword evidence="4" id="KW-0723">Serine/threonine-protein kinase</keyword>
<dbReference type="InterPro" id="IPR003152">
    <property type="entry name" value="FATC_dom"/>
</dbReference>
<dbReference type="SMART" id="SM01343">
    <property type="entry name" value="FATC"/>
    <property type="match status" value="1"/>
</dbReference>
<dbReference type="InterPro" id="IPR018936">
    <property type="entry name" value="PI3/4_kinase_CS"/>
</dbReference>
<dbReference type="SMART" id="SM00146">
    <property type="entry name" value="PI3Kc"/>
    <property type="match status" value="1"/>
</dbReference>
<evidence type="ECO:0000256" key="8">
    <source>
        <dbReference type="ARBA" id="ARBA00022763"/>
    </source>
</evidence>
<dbReference type="InterPro" id="IPR050517">
    <property type="entry name" value="DDR_Repair_Kinase"/>
</dbReference>
<dbReference type="PANTHER" id="PTHR11139">
    <property type="entry name" value="ATAXIA TELANGIECTASIA MUTATED ATM -RELATED"/>
    <property type="match status" value="1"/>
</dbReference>
<dbReference type="InterPro" id="IPR037706">
    <property type="entry name" value="DNA-PK_dom"/>
</dbReference>
<dbReference type="GO" id="GO:0005730">
    <property type="term" value="C:nucleolus"/>
    <property type="evidence" value="ECO:0007669"/>
    <property type="project" value="UniProtKB-SubCell"/>
</dbReference>
<evidence type="ECO:0000256" key="6">
    <source>
        <dbReference type="ARBA" id="ARBA00022679"/>
    </source>
</evidence>
<gene>
    <name evidence="15" type="ORF">BaRGS_00002176</name>
</gene>
<dbReference type="PROSITE" id="PS00916">
    <property type="entry name" value="PI3_4_KINASE_2"/>
    <property type="match status" value="1"/>
</dbReference>
<reference evidence="15 16" key="1">
    <citation type="journal article" date="2023" name="Sci. Data">
        <title>Genome assembly of the Korean intertidal mud-creeper Batillaria attramentaria.</title>
        <authorList>
            <person name="Patra A.K."/>
            <person name="Ho P.T."/>
            <person name="Jun S."/>
            <person name="Lee S.J."/>
            <person name="Kim Y."/>
            <person name="Won Y.J."/>
        </authorList>
    </citation>
    <scope>NUCLEOTIDE SEQUENCE [LARGE SCALE GENOMIC DNA]</scope>
    <source>
        <strain evidence="15">Wonlab-2016</strain>
    </source>
</reference>
<evidence type="ECO:0000313" key="16">
    <source>
        <dbReference type="Proteomes" id="UP001519460"/>
    </source>
</evidence>
<dbReference type="Gene3D" id="3.30.1010.10">
    <property type="entry name" value="Phosphatidylinositol 3-kinase Catalytic Subunit, Chain A, domain 4"/>
    <property type="match status" value="1"/>
</dbReference>
<evidence type="ECO:0000256" key="10">
    <source>
        <dbReference type="ARBA" id="ARBA00022840"/>
    </source>
</evidence>
<keyword evidence="16" id="KW-1185">Reference proteome</keyword>
<dbReference type="GO" id="GO:0004674">
    <property type="term" value="F:protein serine/threonine kinase activity"/>
    <property type="evidence" value="ECO:0007669"/>
    <property type="project" value="UniProtKB-KW"/>
</dbReference>
<evidence type="ECO:0000256" key="12">
    <source>
        <dbReference type="ARBA" id="ARBA00023242"/>
    </source>
</evidence>
<evidence type="ECO:0000256" key="5">
    <source>
        <dbReference type="ARBA" id="ARBA00022553"/>
    </source>
</evidence>
<keyword evidence="8" id="KW-0227">DNA damage</keyword>
<dbReference type="CDD" id="cd05172">
    <property type="entry name" value="PIKKc_DNA-PK"/>
    <property type="match status" value="1"/>
</dbReference>
<dbReference type="PROSITE" id="PS00915">
    <property type="entry name" value="PI3_4_KINASE_1"/>
    <property type="match status" value="1"/>
</dbReference>
<evidence type="ECO:0000256" key="11">
    <source>
        <dbReference type="ARBA" id="ARBA00023204"/>
    </source>
</evidence>
<organism evidence="15 16">
    <name type="scientific">Batillaria attramentaria</name>
    <dbReference type="NCBI Taxonomy" id="370345"/>
    <lineage>
        <taxon>Eukaryota</taxon>
        <taxon>Metazoa</taxon>
        <taxon>Spiralia</taxon>
        <taxon>Lophotrochozoa</taxon>
        <taxon>Mollusca</taxon>
        <taxon>Gastropoda</taxon>
        <taxon>Caenogastropoda</taxon>
        <taxon>Sorbeoconcha</taxon>
        <taxon>Cerithioidea</taxon>
        <taxon>Batillariidae</taxon>
        <taxon>Batillaria</taxon>
    </lineage>
</organism>
<dbReference type="InterPro" id="IPR011009">
    <property type="entry name" value="Kinase-like_dom_sf"/>
</dbReference>
<keyword evidence="9" id="KW-0418">Kinase</keyword>
<name>A0ABD0M5P8_9CAEN</name>